<evidence type="ECO:0000313" key="3">
    <source>
        <dbReference type="Proteomes" id="UP000054144"/>
    </source>
</evidence>
<organism evidence="2 3">
    <name type="scientific">Fistulina hepatica ATCC 64428</name>
    <dbReference type="NCBI Taxonomy" id="1128425"/>
    <lineage>
        <taxon>Eukaryota</taxon>
        <taxon>Fungi</taxon>
        <taxon>Dikarya</taxon>
        <taxon>Basidiomycota</taxon>
        <taxon>Agaricomycotina</taxon>
        <taxon>Agaricomycetes</taxon>
        <taxon>Agaricomycetidae</taxon>
        <taxon>Agaricales</taxon>
        <taxon>Fistulinaceae</taxon>
        <taxon>Fistulina</taxon>
    </lineage>
</organism>
<name>A0A0D7A8W4_9AGAR</name>
<dbReference type="Proteomes" id="UP000054144">
    <property type="component" value="Unassembled WGS sequence"/>
</dbReference>
<dbReference type="EMBL" id="KN882004">
    <property type="protein sequence ID" value="KIY47185.1"/>
    <property type="molecule type" value="Genomic_DNA"/>
</dbReference>
<dbReference type="Pfam" id="PF12697">
    <property type="entry name" value="Abhydrolase_6"/>
    <property type="match status" value="1"/>
</dbReference>
<dbReference type="SUPFAM" id="SSF53474">
    <property type="entry name" value="alpha/beta-Hydrolases"/>
    <property type="match status" value="1"/>
</dbReference>
<sequence length="275" mass="30638">MDVDPIILPPSAEYPLYITAKRYTPRPPPNGGTPRASLSDKPAATLIFLHSTSFMKEIWEPCIADIFANQRLRRPIATIFAIDCPNHGAAGMLNASSFHTRKHLVDFSCEKYALAVRHFLMRAPEISREYLIGVGHSLGAIALVILQSLNPAAIHFQRLVLVEPLLIATGTQSIARLRARLLKGAYARRQTWPDRSSAQRDLASRGHKWDPRSMHLYLKHGLYEELSGVALCCSREQEIAMYNDEDGATAPLFDLTRACETTVVHIVFGKPNSVL</sequence>
<evidence type="ECO:0000313" key="2">
    <source>
        <dbReference type="EMBL" id="KIY47185.1"/>
    </source>
</evidence>
<protein>
    <recommendedName>
        <fullName evidence="1">AB hydrolase-1 domain-containing protein</fullName>
    </recommendedName>
</protein>
<dbReference type="AlphaFoldDB" id="A0A0D7A8W4"/>
<accession>A0A0D7A8W4</accession>
<dbReference type="OrthoDB" id="94039at2759"/>
<dbReference type="InterPro" id="IPR029058">
    <property type="entry name" value="AB_hydrolase_fold"/>
</dbReference>
<evidence type="ECO:0000259" key="1">
    <source>
        <dbReference type="Pfam" id="PF12697"/>
    </source>
</evidence>
<reference evidence="2 3" key="1">
    <citation type="journal article" date="2015" name="Fungal Genet. Biol.">
        <title>Evolution of novel wood decay mechanisms in Agaricales revealed by the genome sequences of Fistulina hepatica and Cylindrobasidium torrendii.</title>
        <authorList>
            <person name="Floudas D."/>
            <person name="Held B.W."/>
            <person name="Riley R."/>
            <person name="Nagy L.G."/>
            <person name="Koehler G."/>
            <person name="Ransdell A.S."/>
            <person name="Younus H."/>
            <person name="Chow J."/>
            <person name="Chiniquy J."/>
            <person name="Lipzen A."/>
            <person name="Tritt A."/>
            <person name="Sun H."/>
            <person name="Haridas S."/>
            <person name="LaButti K."/>
            <person name="Ohm R.A."/>
            <person name="Kues U."/>
            <person name="Blanchette R.A."/>
            <person name="Grigoriev I.V."/>
            <person name="Minto R.E."/>
            <person name="Hibbett D.S."/>
        </authorList>
    </citation>
    <scope>NUCLEOTIDE SEQUENCE [LARGE SCALE GENOMIC DNA]</scope>
    <source>
        <strain evidence="2 3">ATCC 64428</strain>
    </source>
</reference>
<keyword evidence="3" id="KW-1185">Reference proteome</keyword>
<proteinExistence type="predicted"/>
<gene>
    <name evidence="2" type="ORF">FISHEDRAFT_45811</name>
</gene>
<dbReference type="InterPro" id="IPR000073">
    <property type="entry name" value="AB_hydrolase_1"/>
</dbReference>
<feature type="domain" description="AB hydrolase-1" evidence="1">
    <location>
        <begin position="46"/>
        <end position="205"/>
    </location>
</feature>
<dbReference type="Gene3D" id="3.40.50.1820">
    <property type="entry name" value="alpha/beta hydrolase"/>
    <property type="match status" value="1"/>
</dbReference>